<evidence type="ECO:0000256" key="6">
    <source>
        <dbReference type="SAM" id="Coils"/>
    </source>
</evidence>
<feature type="compositionally biased region" description="Polar residues" evidence="7">
    <location>
        <begin position="71"/>
        <end position="83"/>
    </location>
</feature>
<keyword evidence="10" id="KW-1185">Reference proteome</keyword>
<sequence length="331" mass="37392">MAHSNLKQPTVYTNYCLPPLSPFPSNDSSSSNPKDVSMDEIDVSSRGPTMPPPFPPRRTHRRSSSDIPFRFSSQSAPISLQEASRNDKPAELKMREMSKGDYVKSEGEVVDDLVNSLMNLDHEGGMNSSRSDLKRSADGDIAPPGRHYRSLSVDSGMMGSFGLGDDNSEFGNGEFSDFELKKIMTDEKLAEIAVSDPKRARRILANRQSAARSKERKTRYISELEHKVQTLLMEATTLSAQFIILQKDYAELTDQNNEFKFRIHAMEQQAHIRDALHDALAAEIQHLKLREEQRNSNQHHDFSVQHQNQQQQPNQMQRTSVSSKSENLTTT</sequence>
<proteinExistence type="predicted"/>
<keyword evidence="3" id="KW-0238">DNA-binding</keyword>
<feature type="compositionally biased region" description="Basic and acidic residues" evidence="7">
    <location>
        <begin position="293"/>
        <end position="303"/>
    </location>
</feature>
<dbReference type="Gene3D" id="1.20.5.170">
    <property type="match status" value="1"/>
</dbReference>
<feature type="region of interest" description="Disordered" evidence="7">
    <location>
        <begin position="293"/>
        <end position="331"/>
    </location>
</feature>
<feature type="compositionally biased region" description="Low complexity" evidence="7">
    <location>
        <begin position="305"/>
        <end position="317"/>
    </location>
</feature>
<dbReference type="SMART" id="SM00338">
    <property type="entry name" value="BRLZ"/>
    <property type="match status" value="1"/>
</dbReference>
<keyword evidence="4" id="KW-0804">Transcription</keyword>
<feature type="compositionally biased region" description="Polar residues" evidence="7">
    <location>
        <begin position="318"/>
        <end position="331"/>
    </location>
</feature>
<dbReference type="Pfam" id="PF00170">
    <property type="entry name" value="bZIP_1"/>
    <property type="match status" value="1"/>
</dbReference>
<evidence type="ECO:0000256" key="4">
    <source>
        <dbReference type="ARBA" id="ARBA00023163"/>
    </source>
</evidence>
<dbReference type="InterPro" id="IPR004827">
    <property type="entry name" value="bZIP"/>
</dbReference>
<comment type="caution">
    <text evidence="9">The sequence shown here is derived from an EMBL/GenBank/DDBJ whole genome shotgun (WGS) entry which is preliminary data.</text>
</comment>
<dbReference type="PROSITE" id="PS50217">
    <property type="entry name" value="BZIP"/>
    <property type="match status" value="1"/>
</dbReference>
<evidence type="ECO:0000256" key="5">
    <source>
        <dbReference type="ARBA" id="ARBA00023242"/>
    </source>
</evidence>
<dbReference type="InterPro" id="IPR044759">
    <property type="entry name" value="bZIP_RF2"/>
</dbReference>
<feature type="coiled-coil region" evidence="6">
    <location>
        <begin position="221"/>
        <end position="269"/>
    </location>
</feature>
<evidence type="ECO:0000259" key="8">
    <source>
        <dbReference type="PROSITE" id="PS50217"/>
    </source>
</evidence>
<feature type="domain" description="BZIP" evidence="8">
    <location>
        <begin position="196"/>
        <end position="259"/>
    </location>
</feature>
<dbReference type="GO" id="GO:0003677">
    <property type="term" value="F:DNA binding"/>
    <property type="evidence" value="ECO:0007669"/>
    <property type="project" value="UniProtKB-KW"/>
</dbReference>
<feature type="compositionally biased region" description="Polar residues" evidence="7">
    <location>
        <begin position="1"/>
        <end position="13"/>
    </location>
</feature>
<evidence type="ECO:0000256" key="3">
    <source>
        <dbReference type="ARBA" id="ARBA00023125"/>
    </source>
</evidence>
<evidence type="ECO:0000256" key="2">
    <source>
        <dbReference type="ARBA" id="ARBA00023015"/>
    </source>
</evidence>
<gene>
    <name evidence="9" type="ORF">CASFOL_015921</name>
</gene>
<keyword evidence="2" id="KW-0805">Transcription regulation</keyword>
<evidence type="ECO:0000256" key="7">
    <source>
        <dbReference type="SAM" id="MobiDB-lite"/>
    </source>
</evidence>
<keyword evidence="5" id="KW-0539">Nucleus</keyword>
<accession>A0ABD3DFQ2</accession>
<comment type="subcellular location">
    <subcellularLocation>
        <location evidence="1">Nucleus</location>
    </subcellularLocation>
</comment>
<organism evidence="9 10">
    <name type="scientific">Castilleja foliolosa</name>
    <dbReference type="NCBI Taxonomy" id="1961234"/>
    <lineage>
        <taxon>Eukaryota</taxon>
        <taxon>Viridiplantae</taxon>
        <taxon>Streptophyta</taxon>
        <taxon>Embryophyta</taxon>
        <taxon>Tracheophyta</taxon>
        <taxon>Spermatophyta</taxon>
        <taxon>Magnoliopsida</taxon>
        <taxon>eudicotyledons</taxon>
        <taxon>Gunneridae</taxon>
        <taxon>Pentapetalae</taxon>
        <taxon>asterids</taxon>
        <taxon>lamiids</taxon>
        <taxon>Lamiales</taxon>
        <taxon>Orobanchaceae</taxon>
        <taxon>Pedicularideae</taxon>
        <taxon>Castillejinae</taxon>
        <taxon>Castilleja</taxon>
    </lineage>
</organism>
<dbReference type="PANTHER" id="PTHR13690">
    <property type="entry name" value="TRANSCRIPTION FACTOR POSF21-RELATED"/>
    <property type="match status" value="1"/>
</dbReference>
<feature type="compositionally biased region" description="Low complexity" evidence="7">
    <location>
        <begin position="23"/>
        <end position="33"/>
    </location>
</feature>
<name>A0ABD3DFQ2_9LAMI</name>
<dbReference type="SUPFAM" id="SSF57959">
    <property type="entry name" value="Leucine zipper domain"/>
    <property type="match status" value="1"/>
</dbReference>
<feature type="region of interest" description="Disordered" evidence="7">
    <location>
        <begin position="1"/>
        <end position="88"/>
    </location>
</feature>
<dbReference type="PANTHER" id="PTHR13690:SF112">
    <property type="entry name" value="TRANSCRIPTION FACTOR RF2A-LIKE"/>
    <property type="match status" value="1"/>
</dbReference>
<dbReference type="EMBL" id="JAVIJP010000017">
    <property type="protein sequence ID" value="KAL3640953.1"/>
    <property type="molecule type" value="Genomic_DNA"/>
</dbReference>
<reference evidence="10" key="1">
    <citation type="journal article" date="2024" name="IScience">
        <title>Strigolactones Initiate the Formation of Haustorium-like Structures in Castilleja.</title>
        <authorList>
            <person name="Buerger M."/>
            <person name="Peterson D."/>
            <person name="Chory J."/>
        </authorList>
    </citation>
    <scope>NUCLEOTIDE SEQUENCE [LARGE SCALE GENOMIC DNA]</scope>
</reference>
<evidence type="ECO:0000313" key="9">
    <source>
        <dbReference type="EMBL" id="KAL3640953.1"/>
    </source>
</evidence>
<dbReference type="AlphaFoldDB" id="A0ABD3DFQ2"/>
<keyword evidence="6" id="KW-0175">Coiled coil</keyword>
<feature type="region of interest" description="Disordered" evidence="7">
    <location>
        <begin position="123"/>
        <end position="147"/>
    </location>
</feature>
<evidence type="ECO:0000256" key="1">
    <source>
        <dbReference type="ARBA" id="ARBA00004123"/>
    </source>
</evidence>
<evidence type="ECO:0000313" key="10">
    <source>
        <dbReference type="Proteomes" id="UP001632038"/>
    </source>
</evidence>
<dbReference type="InterPro" id="IPR046347">
    <property type="entry name" value="bZIP_sf"/>
</dbReference>
<dbReference type="GO" id="GO:0005634">
    <property type="term" value="C:nucleus"/>
    <property type="evidence" value="ECO:0007669"/>
    <property type="project" value="UniProtKB-SubCell"/>
</dbReference>
<protein>
    <recommendedName>
        <fullName evidence="8">BZIP domain-containing protein</fullName>
    </recommendedName>
</protein>
<dbReference type="CDD" id="cd14703">
    <property type="entry name" value="bZIP_plant_RF2"/>
    <property type="match status" value="1"/>
</dbReference>
<dbReference type="Proteomes" id="UP001632038">
    <property type="component" value="Unassembled WGS sequence"/>
</dbReference>